<organism evidence="2 3">
    <name type="scientific">Natronorubrum halalkaliphilum</name>
    <dbReference type="NCBI Taxonomy" id="2691917"/>
    <lineage>
        <taxon>Archaea</taxon>
        <taxon>Methanobacteriati</taxon>
        <taxon>Methanobacteriota</taxon>
        <taxon>Stenosarchaea group</taxon>
        <taxon>Halobacteria</taxon>
        <taxon>Halobacteriales</taxon>
        <taxon>Natrialbaceae</taxon>
        <taxon>Natronorubrum</taxon>
    </lineage>
</organism>
<dbReference type="OrthoDB" id="205616at2157"/>
<proteinExistence type="predicted"/>
<dbReference type="Pfam" id="PF18545">
    <property type="entry name" value="HalOD1"/>
    <property type="match status" value="1"/>
</dbReference>
<gene>
    <name evidence="2" type="ORF">GS429_01570</name>
</gene>
<reference evidence="2 3" key="1">
    <citation type="submission" date="2020-01" db="EMBL/GenBank/DDBJ databases">
        <title>Natronorubrum sp. JWXQ-INN 674 isolated from Inner Mongolia Autonomous Region of China.</title>
        <authorList>
            <person name="Xue Q."/>
        </authorList>
    </citation>
    <scope>NUCLEOTIDE SEQUENCE [LARGE SCALE GENOMIC DNA]</scope>
    <source>
        <strain evidence="2 3">JWXQ-INN-674</strain>
    </source>
</reference>
<dbReference type="EMBL" id="WUYX01000007">
    <property type="protein sequence ID" value="MXV60779.1"/>
    <property type="molecule type" value="Genomic_DNA"/>
</dbReference>
<evidence type="ECO:0000313" key="3">
    <source>
        <dbReference type="Proteomes" id="UP000434101"/>
    </source>
</evidence>
<accession>A0A6B0VJK5</accession>
<evidence type="ECO:0000259" key="1">
    <source>
        <dbReference type="Pfam" id="PF18545"/>
    </source>
</evidence>
<dbReference type="Proteomes" id="UP000434101">
    <property type="component" value="Unassembled WGS sequence"/>
</dbReference>
<feature type="domain" description="Halobacterial output" evidence="1">
    <location>
        <begin position="30"/>
        <end position="100"/>
    </location>
</feature>
<comment type="caution">
    <text evidence="2">The sequence shown here is derived from an EMBL/GenBank/DDBJ whole genome shotgun (WGS) entry which is preliminary data.</text>
</comment>
<dbReference type="InterPro" id="IPR040624">
    <property type="entry name" value="HalOD1"/>
</dbReference>
<name>A0A6B0VJK5_9EURY</name>
<dbReference type="RefSeq" id="WP_160062078.1">
    <property type="nucleotide sequence ID" value="NZ_WUYX01000007.1"/>
</dbReference>
<protein>
    <recommendedName>
        <fullName evidence="1">Halobacterial output domain-containing protein</fullName>
    </recommendedName>
</protein>
<evidence type="ECO:0000313" key="2">
    <source>
        <dbReference type="EMBL" id="MXV60779.1"/>
    </source>
</evidence>
<dbReference type="AlphaFoldDB" id="A0A6B0VJK5"/>
<sequence>MIATRAGVELESVEYHRESETYRAQYDQDTTSTSMAVVAALSDVTDRDPTELEPLHASIDTGALDELVHLRDATNGNLSVTFTIAEYAITVYSYGVVAIGPPGHDRIDDLNEGVPHT</sequence>
<keyword evidence="3" id="KW-1185">Reference proteome</keyword>